<feature type="compositionally biased region" description="Basic and acidic residues" evidence="1">
    <location>
        <begin position="58"/>
        <end position="74"/>
    </location>
</feature>
<sequence length="74" mass="8235">MSESIIPGEIGTASDSPLIQGRNARVYDKPRESCPYPEGSEERKVWLSAYDAETGGDAEPKRTEFVDAEGRQRF</sequence>
<evidence type="ECO:0000313" key="3">
    <source>
        <dbReference type="Proteomes" id="UP001055102"/>
    </source>
</evidence>
<organism evidence="2 3">
    <name type="scientific">Methylobacterium jeotgali</name>
    <dbReference type="NCBI Taxonomy" id="381630"/>
    <lineage>
        <taxon>Bacteria</taxon>
        <taxon>Pseudomonadati</taxon>
        <taxon>Pseudomonadota</taxon>
        <taxon>Alphaproteobacteria</taxon>
        <taxon>Hyphomicrobiales</taxon>
        <taxon>Methylobacteriaceae</taxon>
        <taxon>Methylobacterium</taxon>
    </lineage>
</organism>
<evidence type="ECO:0000256" key="1">
    <source>
        <dbReference type="SAM" id="MobiDB-lite"/>
    </source>
</evidence>
<name>A0ABQ4SUQ0_9HYPH</name>
<evidence type="ECO:0008006" key="4">
    <source>
        <dbReference type="Google" id="ProtNLM"/>
    </source>
</evidence>
<reference evidence="2" key="1">
    <citation type="journal article" date="2021" name="Front. Microbiol.">
        <title>Comprehensive Comparative Genomics and Phenotyping of Methylobacterium Species.</title>
        <authorList>
            <person name="Alessa O."/>
            <person name="Ogura Y."/>
            <person name="Fujitani Y."/>
            <person name="Takami H."/>
            <person name="Hayashi T."/>
            <person name="Sahin N."/>
            <person name="Tani A."/>
        </authorList>
    </citation>
    <scope>NUCLEOTIDE SEQUENCE</scope>
    <source>
        <strain evidence="2">LMG 23639</strain>
    </source>
</reference>
<accession>A0ABQ4SUQ0</accession>
<dbReference type="Pfam" id="PF04957">
    <property type="entry name" value="RMF"/>
    <property type="match status" value="1"/>
</dbReference>
<proteinExistence type="predicted"/>
<comment type="caution">
    <text evidence="2">The sequence shown here is derived from an EMBL/GenBank/DDBJ whole genome shotgun (WGS) entry which is preliminary data.</text>
</comment>
<reference evidence="2" key="2">
    <citation type="submission" date="2021-08" db="EMBL/GenBank/DDBJ databases">
        <authorList>
            <person name="Tani A."/>
            <person name="Ola A."/>
            <person name="Ogura Y."/>
            <person name="Katsura K."/>
            <person name="Hayashi T."/>
        </authorList>
    </citation>
    <scope>NUCLEOTIDE SEQUENCE</scope>
    <source>
        <strain evidence="2">LMG 23639</strain>
    </source>
</reference>
<gene>
    <name evidence="2" type="ORF">AOPFMNJM_1247</name>
</gene>
<evidence type="ECO:0000313" key="2">
    <source>
        <dbReference type="EMBL" id="GJE05941.1"/>
    </source>
</evidence>
<dbReference type="Proteomes" id="UP001055102">
    <property type="component" value="Unassembled WGS sequence"/>
</dbReference>
<dbReference type="NCBIfam" id="NF041886">
    <property type="entry name" value="Rmf_CrpP_fam"/>
    <property type="match status" value="1"/>
</dbReference>
<dbReference type="EMBL" id="BPQR01000020">
    <property type="protein sequence ID" value="GJE05941.1"/>
    <property type="molecule type" value="Genomic_DNA"/>
</dbReference>
<feature type="region of interest" description="Disordered" evidence="1">
    <location>
        <begin position="1"/>
        <end position="21"/>
    </location>
</feature>
<protein>
    <recommendedName>
        <fullName evidence="4">Ribosome modulation factor</fullName>
    </recommendedName>
</protein>
<feature type="region of interest" description="Disordered" evidence="1">
    <location>
        <begin position="54"/>
        <end position="74"/>
    </location>
</feature>
<keyword evidence="3" id="KW-1185">Reference proteome</keyword>
<dbReference type="InterPro" id="IPR007040">
    <property type="entry name" value="Ribosome_modulation_factor"/>
</dbReference>
<dbReference type="RefSeq" id="WP_238274604.1">
    <property type="nucleotide sequence ID" value="NZ_BPQR01000020.1"/>
</dbReference>